<dbReference type="EMBL" id="CP003190">
    <property type="protein sequence ID" value="AGL85149.1"/>
    <property type="molecule type" value="Genomic_DNA"/>
</dbReference>
<proteinExistence type="predicted"/>
<dbReference type="HOGENOM" id="CLU_180793_0_0_6"/>
<protein>
    <submittedName>
        <fullName evidence="1">Uncharacterized protein</fullName>
    </submittedName>
</protein>
<accession>A0A2C9ENH3</accession>
<evidence type="ECO:0000313" key="1">
    <source>
        <dbReference type="EMBL" id="AGL85149.1"/>
    </source>
</evidence>
<dbReference type="RefSeq" id="WP_011061630.1">
    <property type="nucleotide sequence ID" value="NC_021237.1"/>
</dbReference>
<dbReference type="AlphaFoldDB" id="A0A2C9ENH3"/>
<reference evidence="2" key="1">
    <citation type="journal article" date="2014" name="Genome Announc.">
        <title>Full-genome sequence of the plant growth-promoting bacterium Pseudomonas protegens CHA0.</title>
        <authorList>
            <person name="Jousset A."/>
            <person name="Schuldes J."/>
            <person name="Keel C."/>
            <person name="Maurhofer M."/>
            <person name="Daniel R."/>
            <person name="Scheu S."/>
            <person name="Thuermer A."/>
        </authorList>
    </citation>
    <scope>NUCLEOTIDE SEQUENCE [LARGE SCALE GENOMIC DNA]</scope>
    <source>
        <strain evidence="2">DSM 19095 / LMG 27888 / CFBP 6595 / CHA0</strain>
    </source>
</reference>
<sequence length="96" mass="10524">MHFTSSVMPGVRAFAATMRVKLCREPKVLARSPFSRAAPTPSTALRANWRVCPMTGQLQQRWSFDDSQDPQSRGAALLLQQAGLIFGLYLGARSSA</sequence>
<dbReference type="Proteomes" id="UP000013940">
    <property type="component" value="Chromosome"/>
</dbReference>
<name>A0A2C9ENH3_PSEPH</name>
<dbReference type="GeneID" id="57476367"/>
<organism evidence="1 2">
    <name type="scientific">Pseudomonas protegens (strain DSM 19095 / LMG 27888 / CFBP 6595 / CHA0)</name>
    <dbReference type="NCBI Taxonomy" id="1124983"/>
    <lineage>
        <taxon>Bacteria</taxon>
        <taxon>Pseudomonadati</taxon>
        <taxon>Pseudomonadota</taxon>
        <taxon>Gammaproteobacteria</taxon>
        <taxon>Pseudomonadales</taxon>
        <taxon>Pseudomonadaceae</taxon>
        <taxon>Pseudomonas</taxon>
    </lineage>
</organism>
<dbReference type="eggNOG" id="ENOG50305WX">
    <property type="taxonomic scope" value="Bacteria"/>
</dbReference>
<dbReference type="KEGG" id="pprc:PFLCHA0_c33790"/>
<gene>
    <name evidence="1" type="ORF">PFLCHA0_c33790</name>
</gene>
<evidence type="ECO:0000313" key="2">
    <source>
        <dbReference type="Proteomes" id="UP000013940"/>
    </source>
</evidence>